<evidence type="ECO:0000256" key="2">
    <source>
        <dbReference type="ARBA" id="ARBA00022857"/>
    </source>
</evidence>
<gene>
    <name evidence="4" type="ORF">GP486_003811</name>
</gene>
<evidence type="ECO:0000256" key="3">
    <source>
        <dbReference type="ARBA" id="ARBA00023002"/>
    </source>
</evidence>
<dbReference type="PANTHER" id="PTHR24320:SF282">
    <property type="entry name" value="WW DOMAIN-CONTAINING OXIDOREDUCTASE"/>
    <property type="match status" value="1"/>
</dbReference>
<dbReference type="SUPFAM" id="SSF51735">
    <property type="entry name" value="NAD(P)-binding Rossmann-fold domains"/>
    <property type="match status" value="1"/>
</dbReference>
<evidence type="ECO:0000313" key="5">
    <source>
        <dbReference type="Proteomes" id="UP000750711"/>
    </source>
</evidence>
<keyword evidence="2" id="KW-0521">NADP</keyword>
<proteinExistence type="inferred from homology"/>
<keyword evidence="5" id="KW-1185">Reference proteome</keyword>
<keyword evidence="3" id="KW-0560">Oxidoreductase</keyword>
<reference evidence="4" key="1">
    <citation type="submission" date="2021-03" db="EMBL/GenBank/DDBJ databases">
        <title>Comparative genomics and phylogenomic investigation of the class Geoglossomycetes provide insights into ecological specialization and systematics.</title>
        <authorList>
            <person name="Melie T."/>
            <person name="Pirro S."/>
            <person name="Miller A.N."/>
            <person name="Quandt A."/>
        </authorList>
    </citation>
    <scope>NUCLEOTIDE SEQUENCE</scope>
    <source>
        <strain evidence="4">CAQ_001_2017</strain>
    </source>
</reference>
<accession>A0A9P8RQM7</accession>
<sequence length="209" mass="22393">MPGAVAGNFTKARFNVKDIPDLTGRVAIITGGNTGMAARNPARADEAIQAIKGSDPAANIVHLQLDLSDLNSVKKAAEEFLSISAELPNSQVMATPYSETPQGYEIQWGTNYMGHYLLTRLLLPIMLSTASTAPKGSVRIVNVSSYGHELLAPKIGINFDDVNMKEEEGTWARYGQSKLANVLHAKALADKYGDKNILTASLHPGSVNT</sequence>
<evidence type="ECO:0000313" key="4">
    <source>
        <dbReference type="EMBL" id="KAH0559666.1"/>
    </source>
</evidence>
<evidence type="ECO:0000256" key="1">
    <source>
        <dbReference type="ARBA" id="ARBA00006484"/>
    </source>
</evidence>
<dbReference type="PRINTS" id="PR00081">
    <property type="entry name" value="GDHRDH"/>
</dbReference>
<name>A0A9P8RQM7_9PEZI</name>
<comment type="caution">
    <text evidence="4">The sequence shown here is derived from an EMBL/GenBank/DDBJ whole genome shotgun (WGS) entry which is preliminary data.</text>
</comment>
<dbReference type="InterPro" id="IPR036291">
    <property type="entry name" value="NAD(P)-bd_dom_sf"/>
</dbReference>
<dbReference type="AlphaFoldDB" id="A0A9P8RQM7"/>
<dbReference type="InterPro" id="IPR002347">
    <property type="entry name" value="SDR_fam"/>
</dbReference>
<protein>
    <submittedName>
        <fullName evidence="4">Uncharacterized protein</fullName>
    </submittedName>
</protein>
<dbReference type="GO" id="GO:0016491">
    <property type="term" value="F:oxidoreductase activity"/>
    <property type="evidence" value="ECO:0007669"/>
    <property type="project" value="UniProtKB-KW"/>
</dbReference>
<dbReference type="Gene3D" id="3.40.50.720">
    <property type="entry name" value="NAD(P)-binding Rossmann-like Domain"/>
    <property type="match status" value="1"/>
</dbReference>
<dbReference type="Proteomes" id="UP000750711">
    <property type="component" value="Unassembled WGS sequence"/>
</dbReference>
<organism evidence="4 5">
    <name type="scientific">Trichoglossum hirsutum</name>
    <dbReference type="NCBI Taxonomy" id="265104"/>
    <lineage>
        <taxon>Eukaryota</taxon>
        <taxon>Fungi</taxon>
        <taxon>Dikarya</taxon>
        <taxon>Ascomycota</taxon>
        <taxon>Pezizomycotina</taxon>
        <taxon>Geoglossomycetes</taxon>
        <taxon>Geoglossales</taxon>
        <taxon>Geoglossaceae</taxon>
        <taxon>Trichoglossum</taxon>
    </lineage>
</organism>
<dbReference type="PANTHER" id="PTHR24320">
    <property type="entry name" value="RETINOL DEHYDROGENASE"/>
    <property type="match status" value="1"/>
</dbReference>
<dbReference type="EMBL" id="JAGHQM010000545">
    <property type="protein sequence ID" value="KAH0559666.1"/>
    <property type="molecule type" value="Genomic_DNA"/>
</dbReference>
<comment type="similarity">
    <text evidence="1">Belongs to the short-chain dehydrogenases/reductases (SDR) family.</text>
</comment>